<protein>
    <submittedName>
        <fullName evidence="1">Uncharacterized protein</fullName>
    </submittedName>
</protein>
<comment type="caution">
    <text evidence="1">The sequence shown here is derived from an EMBL/GenBank/DDBJ whole genome shotgun (WGS) entry which is preliminary data.</text>
</comment>
<evidence type="ECO:0000313" key="2">
    <source>
        <dbReference type="Proteomes" id="UP000247480"/>
    </source>
</evidence>
<organism evidence="1 2">
    <name type="scientific">Pseudomonas syringae pv. actinidiae</name>
    <dbReference type="NCBI Taxonomy" id="103796"/>
    <lineage>
        <taxon>Bacteria</taxon>
        <taxon>Pseudomonadati</taxon>
        <taxon>Pseudomonadota</taxon>
        <taxon>Gammaproteobacteria</taxon>
        <taxon>Pseudomonadales</taxon>
        <taxon>Pseudomonadaceae</taxon>
        <taxon>Pseudomonas</taxon>
        <taxon>Pseudomonas syringae</taxon>
    </lineage>
</organism>
<dbReference type="Proteomes" id="UP000247480">
    <property type="component" value="Unassembled WGS sequence"/>
</dbReference>
<dbReference type="EMBL" id="BGJZ01000252">
    <property type="protein sequence ID" value="GBH11672.1"/>
    <property type="molecule type" value="Genomic_DNA"/>
</dbReference>
<evidence type="ECO:0000313" key="1">
    <source>
        <dbReference type="EMBL" id="GBH11672.1"/>
    </source>
</evidence>
<reference evidence="1 2" key="1">
    <citation type="submission" date="2018-04" db="EMBL/GenBank/DDBJ databases">
        <title>Draft genome sequence of Pseudomonas syringae pv. actinidiae biovar 1 strains isolated from kiwifruit in Kagawa prefecture.</title>
        <authorList>
            <person name="Tabuchi M."/>
            <person name="Saito M."/>
            <person name="Fujiwara S."/>
            <person name="Sasa N."/>
            <person name="Akimitsu K."/>
            <person name="Gomi K."/>
            <person name="Konishi-Sugita S."/>
            <person name="Hamano K."/>
            <person name="Kataoka I."/>
        </authorList>
    </citation>
    <scope>NUCLEOTIDE SEQUENCE [LARGE SCALE GENOMIC DNA]</scope>
    <source>
        <strain evidence="1 2">MAFF212206</strain>
    </source>
</reference>
<sequence>MKIKKVATKLARPKVTLHRLLPLFAVHIAIYRTNVTFSQRNSAFSPP</sequence>
<accession>A0A2V0QQY5</accession>
<name>A0A2V0QQY5_PSESF</name>
<proteinExistence type="predicted"/>
<gene>
    <name evidence="1" type="ORF">KPSA1_05115</name>
</gene>
<dbReference type="AlphaFoldDB" id="A0A2V0QQY5"/>